<dbReference type="SUPFAM" id="SSF47384">
    <property type="entry name" value="Homodimeric domain of signal transducing histidine kinase"/>
    <property type="match status" value="1"/>
</dbReference>
<dbReference type="Gene3D" id="3.30.450.270">
    <property type="match status" value="1"/>
</dbReference>
<evidence type="ECO:0000313" key="12">
    <source>
        <dbReference type="EMBL" id="GGP26075.1"/>
    </source>
</evidence>
<keyword evidence="5" id="KW-0716">Sensory transduction</keyword>
<dbReference type="PANTHER" id="PTHR42878">
    <property type="entry name" value="TWO-COMPONENT HISTIDINE KINASE"/>
    <property type="match status" value="1"/>
</dbReference>
<dbReference type="InterPro" id="IPR035965">
    <property type="entry name" value="PAS-like_dom_sf"/>
</dbReference>
<evidence type="ECO:0000256" key="6">
    <source>
        <dbReference type="ARBA" id="ARBA00022679"/>
    </source>
</evidence>
<dbReference type="SUPFAM" id="SSF55781">
    <property type="entry name" value="GAF domain-like"/>
    <property type="match status" value="2"/>
</dbReference>
<protein>
    <recommendedName>
        <fullName evidence="3">histidine kinase</fullName>
        <ecNumber evidence="3">2.7.13.3</ecNumber>
    </recommendedName>
</protein>
<dbReference type="InterPro" id="IPR003018">
    <property type="entry name" value="GAF"/>
</dbReference>
<sequence>MASAEQQCAQEPIRFPGSIQPHGFLLIMDAATLVITQASQNVSDWLGVDYQRLVETHFGQWVDTASPGAVTRLAGDYAEPHHLGTVLLRHADGSAPRFEWVAHRLNDQVIAEFEPAEEGAEQAFSTMYPLVRTFVNKLHDAKDIQTMCALAVSEVKRMTGYGRVLAYRFDEDDHGHVIAEEADDGYARYLDLHFPASDIPRQARELYVLNRIRVIQDASYQASLILPAAHPRTGAPLDLSFAMLRSVSPIHLQYMKNMGTLASMSLSIVINNRLWGLISCHDHQATPVRFHVRTGCELLGNILSLQIEAKEAHDVATRMLTQRQQVVRILSTMADRDGVNEGLLAVPEVLLHFANANGAAIVSASGIDLIGDTPPLATIKSLVAWLAQKTEHEIYTTDCISRDLPDALDMPDRIGGLMAVSISELHNHYLIWFRQETTRTVNWAGEPVKQTAARAGVQTLNPRTSFATWQQTLRGNCPRWLETEIEGALELRSAVLGIVLRKAEELAQLADDLKKSNRELEAFSYSVSHDLRAPLRHIASYAELMIDTEHGKLTERGQHFLDNIADSSRFAGQLVDNLLMFSQLGRSVIRLGEVNVNELIETIRHEMQPDYQDRQIKWHVQPLGRVRADGTFLHLALRNLIANAIKYTRTRELACIEIGARHEDARDVLYVKDNGVGFDMQYVGKLFGVFQRLHRMEDFEGTGIGLANVRRIVERHHGQTWAEGEPDAGATFFIALPRPGIGTAKRKQDHAKTDPAG</sequence>
<keyword evidence="9" id="KW-0675">Receptor</keyword>
<dbReference type="GO" id="GO:0016301">
    <property type="term" value="F:kinase activity"/>
    <property type="evidence" value="ECO:0007669"/>
    <property type="project" value="UniProtKB-KW"/>
</dbReference>
<dbReference type="Proteomes" id="UP000621859">
    <property type="component" value="Unassembled WGS sequence"/>
</dbReference>
<dbReference type="InterPro" id="IPR001294">
    <property type="entry name" value="Phytochrome"/>
</dbReference>
<dbReference type="InterPro" id="IPR013515">
    <property type="entry name" value="Phytochrome_cen-reg"/>
</dbReference>
<comment type="catalytic activity">
    <reaction evidence="1">
        <text>ATP + protein L-histidine = ADP + protein N-phospho-L-histidine.</text>
        <dbReference type="EC" id="2.7.13.3"/>
    </reaction>
</comment>
<keyword evidence="7 12" id="KW-0418">Kinase</keyword>
<dbReference type="InterPro" id="IPR003661">
    <property type="entry name" value="HisK_dim/P_dom"/>
</dbReference>
<evidence type="ECO:0000256" key="1">
    <source>
        <dbReference type="ARBA" id="ARBA00000085"/>
    </source>
</evidence>
<evidence type="ECO:0000256" key="8">
    <source>
        <dbReference type="ARBA" id="ARBA00022991"/>
    </source>
</evidence>
<dbReference type="CDD" id="cd00082">
    <property type="entry name" value="HisKA"/>
    <property type="match status" value="1"/>
</dbReference>
<dbReference type="EC" id="2.7.13.3" evidence="3"/>
<keyword evidence="6" id="KW-0808">Transferase</keyword>
<feature type="domain" description="Phytochrome chromophore attachment site" evidence="10">
    <location>
        <begin position="143"/>
        <end position="301"/>
    </location>
</feature>
<dbReference type="Gene3D" id="3.30.565.10">
    <property type="entry name" value="Histidine kinase-like ATPase, C-terminal domain"/>
    <property type="match status" value="1"/>
</dbReference>
<evidence type="ECO:0000256" key="7">
    <source>
        <dbReference type="ARBA" id="ARBA00022777"/>
    </source>
</evidence>
<dbReference type="SMART" id="SM00387">
    <property type="entry name" value="HATPase_c"/>
    <property type="match status" value="1"/>
</dbReference>
<dbReference type="Pfam" id="PF00360">
    <property type="entry name" value="PHY"/>
    <property type="match status" value="1"/>
</dbReference>
<proteinExistence type="inferred from homology"/>
<dbReference type="InterPro" id="IPR016132">
    <property type="entry name" value="Phyto_chromo_attachment"/>
</dbReference>
<dbReference type="SMART" id="SM00388">
    <property type="entry name" value="HisKA"/>
    <property type="match status" value="1"/>
</dbReference>
<comment type="caution">
    <text evidence="12">The sequence shown here is derived from an EMBL/GenBank/DDBJ whole genome shotgun (WGS) entry which is preliminary data.</text>
</comment>
<evidence type="ECO:0000256" key="3">
    <source>
        <dbReference type="ARBA" id="ARBA00012438"/>
    </source>
</evidence>
<dbReference type="InterPro" id="IPR050351">
    <property type="entry name" value="BphY/WalK/GraS-like"/>
</dbReference>
<evidence type="ECO:0000259" key="11">
    <source>
        <dbReference type="PROSITE" id="PS50109"/>
    </source>
</evidence>
<dbReference type="InterPro" id="IPR029016">
    <property type="entry name" value="GAF-like_dom_sf"/>
</dbReference>
<dbReference type="SUPFAM" id="SSF55874">
    <property type="entry name" value="ATPase domain of HSP90 chaperone/DNA topoisomerase II/histidine kinase"/>
    <property type="match status" value="1"/>
</dbReference>
<evidence type="ECO:0000256" key="4">
    <source>
        <dbReference type="ARBA" id="ARBA00022543"/>
    </source>
</evidence>
<name>A0ABQ2PKD6_9NEIS</name>
<dbReference type="SMART" id="SM00065">
    <property type="entry name" value="GAF"/>
    <property type="match status" value="1"/>
</dbReference>
<evidence type="ECO:0000256" key="9">
    <source>
        <dbReference type="ARBA" id="ARBA00023170"/>
    </source>
</evidence>
<dbReference type="Gene3D" id="3.30.450.40">
    <property type="match status" value="1"/>
</dbReference>
<keyword evidence="8" id="KW-0157">Chromophore</keyword>
<dbReference type="InterPro" id="IPR003594">
    <property type="entry name" value="HATPase_dom"/>
</dbReference>
<dbReference type="InterPro" id="IPR036890">
    <property type="entry name" value="HATPase_C_sf"/>
</dbReference>
<dbReference type="Gene3D" id="1.10.287.130">
    <property type="match status" value="1"/>
</dbReference>
<dbReference type="EMBL" id="BMLY01000002">
    <property type="protein sequence ID" value="GGP26075.1"/>
    <property type="molecule type" value="Genomic_DNA"/>
</dbReference>
<evidence type="ECO:0000259" key="10">
    <source>
        <dbReference type="PROSITE" id="PS50046"/>
    </source>
</evidence>
<organism evidence="12 13">
    <name type="scientific">Silvimonas amylolytica</name>
    <dbReference type="NCBI Taxonomy" id="449663"/>
    <lineage>
        <taxon>Bacteria</taxon>
        <taxon>Pseudomonadati</taxon>
        <taxon>Pseudomonadota</taxon>
        <taxon>Betaproteobacteria</taxon>
        <taxon>Neisseriales</taxon>
        <taxon>Chitinibacteraceae</taxon>
        <taxon>Silvimonas</taxon>
    </lineage>
</organism>
<accession>A0ABQ2PKD6</accession>
<dbReference type="PROSITE" id="PS50109">
    <property type="entry name" value="HIS_KIN"/>
    <property type="match status" value="1"/>
</dbReference>
<dbReference type="Pfam" id="PF02518">
    <property type="entry name" value="HATPase_c"/>
    <property type="match status" value="1"/>
</dbReference>
<dbReference type="Gene3D" id="3.30.450.20">
    <property type="entry name" value="PAS domain"/>
    <property type="match status" value="1"/>
</dbReference>
<dbReference type="Pfam" id="PF08446">
    <property type="entry name" value="PAS_2"/>
    <property type="match status" value="1"/>
</dbReference>
<gene>
    <name evidence="12" type="ORF">GCM10010971_18940</name>
</gene>
<dbReference type="InterPro" id="IPR036097">
    <property type="entry name" value="HisK_dim/P_sf"/>
</dbReference>
<dbReference type="SUPFAM" id="SSF55785">
    <property type="entry name" value="PYP-like sensor domain (PAS domain)"/>
    <property type="match status" value="1"/>
</dbReference>
<evidence type="ECO:0000313" key="13">
    <source>
        <dbReference type="Proteomes" id="UP000621859"/>
    </source>
</evidence>
<dbReference type="RefSeq" id="WP_188692550.1">
    <property type="nucleotide sequence ID" value="NZ_BMLY01000002.1"/>
</dbReference>
<dbReference type="InterPro" id="IPR043150">
    <property type="entry name" value="Phytochrome_PHY_sf"/>
</dbReference>
<dbReference type="PRINTS" id="PR01033">
    <property type="entry name" value="PHYTOCHROME"/>
</dbReference>
<comment type="similarity">
    <text evidence="2">In the N-terminal section; belongs to the phytochrome family.</text>
</comment>
<feature type="domain" description="Histidine kinase" evidence="11">
    <location>
        <begin position="526"/>
        <end position="740"/>
    </location>
</feature>
<keyword evidence="13" id="KW-1185">Reference proteome</keyword>
<dbReference type="Pfam" id="PF01590">
    <property type="entry name" value="GAF"/>
    <property type="match status" value="1"/>
</dbReference>
<evidence type="ECO:0000256" key="2">
    <source>
        <dbReference type="ARBA" id="ARBA00006402"/>
    </source>
</evidence>
<dbReference type="PROSITE" id="PS50046">
    <property type="entry name" value="PHYTOCHROME_2"/>
    <property type="match status" value="1"/>
</dbReference>
<evidence type="ECO:0000256" key="5">
    <source>
        <dbReference type="ARBA" id="ARBA00022606"/>
    </source>
</evidence>
<dbReference type="InterPro" id="IPR013654">
    <property type="entry name" value="PAS_2"/>
</dbReference>
<dbReference type="Pfam" id="PF00512">
    <property type="entry name" value="HisKA"/>
    <property type="match status" value="1"/>
</dbReference>
<dbReference type="InterPro" id="IPR005467">
    <property type="entry name" value="His_kinase_dom"/>
</dbReference>
<reference evidence="13" key="1">
    <citation type="journal article" date="2019" name="Int. J. Syst. Evol. Microbiol.">
        <title>The Global Catalogue of Microorganisms (GCM) 10K type strain sequencing project: providing services to taxonomists for standard genome sequencing and annotation.</title>
        <authorList>
            <consortium name="The Broad Institute Genomics Platform"/>
            <consortium name="The Broad Institute Genome Sequencing Center for Infectious Disease"/>
            <person name="Wu L."/>
            <person name="Ma J."/>
        </authorList>
    </citation>
    <scope>NUCLEOTIDE SEQUENCE [LARGE SCALE GENOMIC DNA]</scope>
    <source>
        <strain evidence="13">CGMCC 1.8860</strain>
    </source>
</reference>
<dbReference type="PANTHER" id="PTHR42878:SF15">
    <property type="entry name" value="BACTERIOPHYTOCHROME"/>
    <property type="match status" value="1"/>
</dbReference>
<keyword evidence="4" id="KW-0600">Photoreceptor protein</keyword>